<evidence type="ECO:0000313" key="2">
    <source>
        <dbReference type="Proteomes" id="UP000245629"/>
    </source>
</evidence>
<keyword evidence="2" id="KW-1185">Reference proteome</keyword>
<proteinExistence type="predicted"/>
<reference evidence="2" key="1">
    <citation type="submission" date="2018-05" db="EMBL/GenBank/DDBJ databases">
        <title>Azospirillum thermophila sp. nov., a novel isolated from hot spring.</title>
        <authorList>
            <person name="Zhao Z."/>
        </authorList>
    </citation>
    <scope>NUCLEOTIDE SEQUENCE [LARGE SCALE GENOMIC DNA]</scope>
    <source>
        <strain evidence="2">CFH 70021</strain>
    </source>
</reference>
<dbReference type="RefSeq" id="WP_109326185.1">
    <property type="nucleotide sequence ID" value="NZ_CP029353.1"/>
</dbReference>
<name>A0A2S2CP24_9PROT</name>
<protein>
    <submittedName>
        <fullName evidence="1">Uncharacterized protein</fullName>
    </submittedName>
</protein>
<dbReference type="Proteomes" id="UP000245629">
    <property type="component" value="Chromosome 2"/>
</dbReference>
<gene>
    <name evidence="1" type="ORF">DEW08_08470</name>
</gene>
<dbReference type="KEGG" id="azz:DEW08_08470"/>
<evidence type="ECO:0000313" key="1">
    <source>
        <dbReference type="EMBL" id="AWK86273.1"/>
    </source>
</evidence>
<sequence>MTAFPPLPARLATGRLSAGRLAALVLLLAAVSGCTVHHRSSYAYGPPAVVYPQGYYGYYEAPRPGWGRPHRHHHHDGGWGRSRGGWGHGGWGHGGWDHHGRGY</sequence>
<dbReference type="EMBL" id="CP029353">
    <property type="protein sequence ID" value="AWK86273.1"/>
    <property type="molecule type" value="Genomic_DNA"/>
</dbReference>
<dbReference type="AlphaFoldDB" id="A0A2S2CP24"/>
<organism evidence="1 2">
    <name type="scientific">Azospirillum thermophilum</name>
    <dbReference type="NCBI Taxonomy" id="2202148"/>
    <lineage>
        <taxon>Bacteria</taxon>
        <taxon>Pseudomonadati</taxon>
        <taxon>Pseudomonadota</taxon>
        <taxon>Alphaproteobacteria</taxon>
        <taxon>Rhodospirillales</taxon>
        <taxon>Azospirillaceae</taxon>
        <taxon>Azospirillum</taxon>
    </lineage>
</organism>
<accession>A0A2S2CP24</accession>